<sequence length="59" mass="7097">PLIESFIRNRMYKRVFNLKERECLVLINVLKSLLESLDLRVELFVFIKEINIKRLYGGL</sequence>
<gene>
    <name evidence="1" type="ORF">B6S12_10695</name>
</gene>
<comment type="caution">
    <text evidence="1">The sequence shown here is derived from an EMBL/GenBank/DDBJ whole genome shotgun (WGS) entry which is preliminary data.</text>
</comment>
<evidence type="ECO:0000313" key="1">
    <source>
        <dbReference type="EMBL" id="PZT47136.1"/>
    </source>
</evidence>
<name>A0A2W6NIF3_9HELI</name>
<proteinExistence type="predicted"/>
<dbReference type="Proteomes" id="UP000249746">
    <property type="component" value="Unassembled WGS sequence"/>
</dbReference>
<dbReference type="AlphaFoldDB" id="A0A2W6NIF3"/>
<keyword evidence="2" id="KW-1185">Reference proteome</keyword>
<dbReference type="RefSeq" id="WP_220083655.1">
    <property type="nucleotide sequence ID" value="NZ_NBIU01000110.1"/>
</dbReference>
<dbReference type="EMBL" id="NBIU01000110">
    <property type="protein sequence ID" value="PZT47136.1"/>
    <property type="molecule type" value="Genomic_DNA"/>
</dbReference>
<evidence type="ECO:0000313" key="2">
    <source>
        <dbReference type="Proteomes" id="UP000249746"/>
    </source>
</evidence>
<feature type="non-terminal residue" evidence="1">
    <location>
        <position position="1"/>
    </location>
</feature>
<organism evidence="1 2">
    <name type="scientific">Helicobacter valdiviensis</name>
    <dbReference type="NCBI Taxonomy" id="1458358"/>
    <lineage>
        <taxon>Bacteria</taxon>
        <taxon>Pseudomonadati</taxon>
        <taxon>Campylobacterota</taxon>
        <taxon>Epsilonproteobacteria</taxon>
        <taxon>Campylobacterales</taxon>
        <taxon>Helicobacteraceae</taxon>
        <taxon>Helicobacter</taxon>
    </lineage>
</organism>
<reference evidence="1 2" key="1">
    <citation type="submission" date="2017-03" db="EMBL/GenBank/DDBJ databases">
        <title>Genomic and clinical evidence uncovers the enterohepatic species Helicobacter valdiviensis as a potential human intestinal pathogen.</title>
        <authorList>
            <person name="Fresia P."/>
            <person name="Jara R."/>
            <person name="Sierra R."/>
            <person name="Ferres I."/>
            <person name="Greif G."/>
            <person name="Iraola G."/>
            <person name="Collado L."/>
        </authorList>
    </citation>
    <scope>NUCLEOTIDE SEQUENCE [LARGE SCALE GENOMIC DNA]</scope>
    <source>
        <strain evidence="1 2">WBE14</strain>
    </source>
</reference>
<accession>A0A2W6NIF3</accession>
<protein>
    <submittedName>
        <fullName evidence="1">Uncharacterized protein</fullName>
    </submittedName>
</protein>